<organism evidence="3 4">
    <name type="scientific">Acer negundo</name>
    <name type="common">Box elder</name>
    <dbReference type="NCBI Taxonomy" id="4023"/>
    <lineage>
        <taxon>Eukaryota</taxon>
        <taxon>Viridiplantae</taxon>
        <taxon>Streptophyta</taxon>
        <taxon>Embryophyta</taxon>
        <taxon>Tracheophyta</taxon>
        <taxon>Spermatophyta</taxon>
        <taxon>Magnoliopsida</taxon>
        <taxon>eudicotyledons</taxon>
        <taxon>Gunneridae</taxon>
        <taxon>Pentapetalae</taxon>
        <taxon>rosids</taxon>
        <taxon>malvids</taxon>
        <taxon>Sapindales</taxon>
        <taxon>Sapindaceae</taxon>
        <taxon>Hippocastanoideae</taxon>
        <taxon>Acereae</taxon>
        <taxon>Acer</taxon>
    </lineage>
</organism>
<evidence type="ECO:0000313" key="4">
    <source>
        <dbReference type="Proteomes" id="UP001064489"/>
    </source>
</evidence>
<keyword evidence="4" id="KW-1185">Reference proteome</keyword>
<name>A0AAD5IZJ3_ACENE</name>
<feature type="region of interest" description="Disordered" evidence="2">
    <location>
        <begin position="56"/>
        <end position="94"/>
    </location>
</feature>
<feature type="coiled-coil region" evidence="1">
    <location>
        <begin position="106"/>
        <end position="133"/>
    </location>
</feature>
<accession>A0AAD5IZJ3</accession>
<dbReference type="Proteomes" id="UP001064489">
    <property type="component" value="Chromosome 4"/>
</dbReference>
<dbReference type="EMBL" id="JAJSOW010000101">
    <property type="protein sequence ID" value="KAI9181504.1"/>
    <property type="molecule type" value="Genomic_DNA"/>
</dbReference>
<gene>
    <name evidence="3" type="ORF">LWI28_015612</name>
</gene>
<dbReference type="AlphaFoldDB" id="A0AAD5IZJ3"/>
<keyword evidence="1" id="KW-0175">Coiled coil</keyword>
<feature type="compositionally biased region" description="Polar residues" evidence="2">
    <location>
        <begin position="78"/>
        <end position="92"/>
    </location>
</feature>
<reference evidence="3" key="2">
    <citation type="submission" date="2023-02" db="EMBL/GenBank/DDBJ databases">
        <authorList>
            <person name="Swenson N.G."/>
            <person name="Wegrzyn J.L."/>
            <person name="Mcevoy S.L."/>
        </authorList>
    </citation>
    <scope>NUCLEOTIDE SEQUENCE</scope>
    <source>
        <strain evidence="3">91603</strain>
        <tissue evidence="3">Leaf</tissue>
    </source>
</reference>
<reference evidence="3" key="1">
    <citation type="journal article" date="2022" name="Plant J.">
        <title>Strategies of tolerance reflected in two North American maple genomes.</title>
        <authorList>
            <person name="McEvoy S.L."/>
            <person name="Sezen U.U."/>
            <person name="Trouern-Trend A."/>
            <person name="McMahon S.M."/>
            <person name="Schaberg P.G."/>
            <person name="Yang J."/>
            <person name="Wegrzyn J.L."/>
            <person name="Swenson N.G."/>
        </authorList>
    </citation>
    <scope>NUCLEOTIDE SEQUENCE</scope>
    <source>
        <strain evidence="3">91603</strain>
    </source>
</reference>
<protein>
    <submittedName>
        <fullName evidence="3">Uncharacterized protein</fullName>
    </submittedName>
</protein>
<sequence>MDFYGQVVAVECKLCGEVGHDIESSRLRDRFPKFCRKHARTSKSYSLEPTITFRDSYIPEPNYKPHNNSHNHDRTPHQDSSWTYNEDNSLEQPRSYEDNQKSYLAIVEQQGNLEDERNKMIEMNEELIALIKETYTKQAKATTESLSLKWPGYDGDDQLLAADGVGWLLATDGRDRGRDTVCKSRGLKEPMEDVLRLN</sequence>
<proteinExistence type="predicted"/>
<evidence type="ECO:0000256" key="1">
    <source>
        <dbReference type="SAM" id="Coils"/>
    </source>
</evidence>
<evidence type="ECO:0000313" key="3">
    <source>
        <dbReference type="EMBL" id="KAI9181504.1"/>
    </source>
</evidence>
<evidence type="ECO:0000256" key="2">
    <source>
        <dbReference type="SAM" id="MobiDB-lite"/>
    </source>
</evidence>
<comment type="caution">
    <text evidence="3">The sequence shown here is derived from an EMBL/GenBank/DDBJ whole genome shotgun (WGS) entry which is preliminary data.</text>
</comment>